<accession>A0AAD5S273</accession>
<dbReference type="Proteomes" id="UP001201980">
    <property type="component" value="Unassembled WGS sequence"/>
</dbReference>
<gene>
    <name evidence="1" type="ORF">MKZ38_008842</name>
</gene>
<name>A0AAD5S273_9PEZI</name>
<sequence>MSAFSAATKYGEFLRFMVSNLDGVDQTFTFWSPPCSVEHFKPPSSSSSSSSSIVSASQPSQHAPTEVQILVAHVWAKFTVSGTWSAPLGNGFRSWEFSYCQQYFAWVGTSEDFKSGGGTIFKVPQVETAGQDGSTIELVAYRDKPDHWKLGQRMPITTSAAFSPVAWGRKPSSLYLHIPDRAWEELEGKDYFVGIAVFEPISRVQDELRGDWARRESSDKGRICPIVTVPARAGYFRFTPEGYCCIGTGEPTTTAPTSRSWAESCFASGHAFDPAAPWHSSVNNEVSPSAVALGFDEFDTTSQGAKIDWEGPNTPIQNPRALPVPPAIFGEGQALLDAFGPVIEDEDGA</sequence>
<organism evidence="1 2">
    <name type="scientific">Zalerion maritima</name>
    <dbReference type="NCBI Taxonomy" id="339359"/>
    <lineage>
        <taxon>Eukaryota</taxon>
        <taxon>Fungi</taxon>
        <taxon>Dikarya</taxon>
        <taxon>Ascomycota</taxon>
        <taxon>Pezizomycotina</taxon>
        <taxon>Sordariomycetes</taxon>
        <taxon>Lulworthiomycetidae</taxon>
        <taxon>Lulworthiales</taxon>
        <taxon>Lulworthiaceae</taxon>
        <taxon>Zalerion</taxon>
    </lineage>
</organism>
<dbReference type="AlphaFoldDB" id="A0AAD5S273"/>
<reference evidence="1" key="1">
    <citation type="submission" date="2022-07" db="EMBL/GenBank/DDBJ databases">
        <title>Draft genome sequence of Zalerion maritima ATCC 34329, a (micro)plastics degrading marine fungus.</title>
        <authorList>
            <person name="Paco A."/>
            <person name="Goncalves M.F.M."/>
            <person name="Rocha-Santos T.A.P."/>
            <person name="Alves A."/>
        </authorList>
    </citation>
    <scope>NUCLEOTIDE SEQUENCE</scope>
    <source>
        <strain evidence="1">ATCC 34329</strain>
    </source>
</reference>
<dbReference type="EMBL" id="JAKWBI020000062">
    <property type="protein sequence ID" value="KAJ2904124.1"/>
    <property type="molecule type" value="Genomic_DNA"/>
</dbReference>
<protein>
    <submittedName>
        <fullName evidence="1">Uncharacterized protein</fullName>
    </submittedName>
</protein>
<keyword evidence="2" id="KW-1185">Reference proteome</keyword>
<proteinExistence type="predicted"/>
<evidence type="ECO:0000313" key="1">
    <source>
        <dbReference type="EMBL" id="KAJ2904124.1"/>
    </source>
</evidence>
<comment type="caution">
    <text evidence="1">The sequence shown here is derived from an EMBL/GenBank/DDBJ whole genome shotgun (WGS) entry which is preliminary data.</text>
</comment>
<evidence type="ECO:0000313" key="2">
    <source>
        <dbReference type="Proteomes" id="UP001201980"/>
    </source>
</evidence>